<dbReference type="GeneID" id="9043256"/>
<dbReference type="Proteomes" id="UP000007800">
    <property type="component" value="Unassembled WGS sequence"/>
</dbReference>
<name>C5LBK5_PERM5</name>
<sequence>MYSVFSRSRIESLSSVLKSRPDNAVILALRKPLESPNGDDEAELTREEIEAKARGGIISSTKLFVLTSGSL</sequence>
<dbReference type="InParanoid" id="C5LBK5"/>
<reference evidence="1 2" key="1">
    <citation type="submission" date="2008-07" db="EMBL/GenBank/DDBJ databases">
        <authorList>
            <person name="El-Sayed N."/>
            <person name="Caler E."/>
            <person name="Inman J."/>
            <person name="Amedeo P."/>
            <person name="Hass B."/>
            <person name="Wortman J."/>
        </authorList>
    </citation>
    <scope>NUCLEOTIDE SEQUENCE [LARGE SCALE GENOMIC DNA]</scope>
    <source>
        <strain evidence="2">ATCC 50983 / TXsc</strain>
    </source>
</reference>
<proteinExistence type="predicted"/>
<dbReference type="EMBL" id="GG680918">
    <property type="protein sequence ID" value="EER05826.1"/>
    <property type="molecule type" value="Genomic_DNA"/>
</dbReference>
<organism evidence="2">
    <name type="scientific">Perkinsus marinus (strain ATCC 50983 / TXsc)</name>
    <dbReference type="NCBI Taxonomy" id="423536"/>
    <lineage>
        <taxon>Eukaryota</taxon>
        <taxon>Sar</taxon>
        <taxon>Alveolata</taxon>
        <taxon>Perkinsozoa</taxon>
        <taxon>Perkinsea</taxon>
        <taxon>Perkinsida</taxon>
        <taxon>Perkinsidae</taxon>
        <taxon>Perkinsus</taxon>
    </lineage>
</organism>
<dbReference type="AlphaFoldDB" id="C5LBK5"/>
<protein>
    <submittedName>
        <fullName evidence="1">Uncharacterized protein</fullName>
    </submittedName>
</protein>
<dbReference type="RefSeq" id="XP_002774010.1">
    <property type="nucleotide sequence ID" value="XM_002773964.1"/>
</dbReference>
<accession>C5LBK5</accession>
<evidence type="ECO:0000313" key="1">
    <source>
        <dbReference type="EMBL" id="EER05826.1"/>
    </source>
</evidence>
<evidence type="ECO:0000313" key="2">
    <source>
        <dbReference type="Proteomes" id="UP000007800"/>
    </source>
</evidence>
<keyword evidence="2" id="KW-1185">Reference proteome</keyword>
<gene>
    <name evidence="1" type="ORF">Pmar_PMAR011877</name>
</gene>